<dbReference type="OrthoDB" id="10249111at2759"/>
<dbReference type="GO" id="GO:0070966">
    <property type="term" value="P:nuclear-transcribed mRNA catabolic process, no-go decay"/>
    <property type="evidence" value="ECO:0007669"/>
    <property type="project" value="InterPro"/>
</dbReference>
<dbReference type="GO" id="GO:0071025">
    <property type="term" value="P:RNA surveillance"/>
    <property type="evidence" value="ECO:0007669"/>
    <property type="project" value="InterPro"/>
</dbReference>
<dbReference type="GO" id="GO:0070481">
    <property type="term" value="P:nuclear-transcribed mRNA catabolic process, non-stop decay"/>
    <property type="evidence" value="ECO:0007669"/>
    <property type="project" value="InterPro"/>
</dbReference>
<dbReference type="SUPFAM" id="SSF55315">
    <property type="entry name" value="L30e-like"/>
    <property type="match status" value="1"/>
</dbReference>
<keyword evidence="3" id="KW-1185">Reference proteome</keyword>
<gene>
    <name evidence="2" type="ORF">Amon01_000208300</name>
</gene>
<dbReference type="Proteomes" id="UP001165063">
    <property type="component" value="Unassembled WGS sequence"/>
</dbReference>
<sequence length="70" mass="7862">MITDTLFKTDDIQKRKHFIELGDKVKEDGGEVVVFSSLHDSGEQLNQLTGIAVILNYPVPNLDESDEEND</sequence>
<dbReference type="AlphaFoldDB" id="A0A9W6YW89"/>
<accession>A0A9W6YW89</accession>
<name>A0A9W6YW89_AMBMO</name>
<comment type="caution">
    <text evidence="2">The sequence shown here is derived from an EMBL/GenBank/DDBJ whole genome shotgun (WGS) entry which is preliminary data.</text>
</comment>
<dbReference type="Gene3D" id="3.30.1330.30">
    <property type="match status" value="1"/>
</dbReference>
<dbReference type="PANTHER" id="PTHR10853:SF0">
    <property type="entry name" value="PROTEIN PELOTA HOMOLOG"/>
    <property type="match status" value="1"/>
</dbReference>
<organism evidence="2 3">
    <name type="scientific">Ambrosiozyma monospora</name>
    <name type="common">Yeast</name>
    <name type="synonym">Endomycopsis monosporus</name>
    <dbReference type="NCBI Taxonomy" id="43982"/>
    <lineage>
        <taxon>Eukaryota</taxon>
        <taxon>Fungi</taxon>
        <taxon>Dikarya</taxon>
        <taxon>Ascomycota</taxon>
        <taxon>Saccharomycotina</taxon>
        <taxon>Pichiomycetes</taxon>
        <taxon>Pichiales</taxon>
        <taxon>Pichiaceae</taxon>
        <taxon>Ambrosiozyma</taxon>
    </lineage>
</organism>
<evidence type="ECO:0000259" key="1">
    <source>
        <dbReference type="Pfam" id="PF03465"/>
    </source>
</evidence>
<dbReference type="GO" id="GO:0005737">
    <property type="term" value="C:cytoplasm"/>
    <property type="evidence" value="ECO:0007669"/>
    <property type="project" value="TreeGrafter"/>
</dbReference>
<dbReference type="InterPro" id="IPR005142">
    <property type="entry name" value="eRF1_3"/>
</dbReference>
<dbReference type="GO" id="GO:0032790">
    <property type="term" value="P:ribosome disassembly"/>
    <property type="evidence" value="ECO:0007669"/>
    <property type="project" value="TreeGrafter"/>
</dbReference>
<dbReference type="InterPro" id="IPR029064">
    <property type="entry name" value="Ribosomal_eL30-like_sf"/>
</dbReference>
<evidence type="ECO:0000313" key="2">
    <source>
        <dbReference type="EMBL" id="GMG21557.1"/>
    </source>
</evidence>
<reference evidence="2" key="1">
    <citation type="submission" date="2023-04" db="EMBL/GenBank/DDBJ databases">
        <title>Ambrosiozyma monospora NBRC 1965.</title>
        <authorList>
            <person name="Ichikawa N."/>
            <person name="Sato H."/>
            <person name="Tonouchi N."/>
        </authorList>
    </citation>
    <scope>NUCLEOTIDE SEQUENCE</scope>
    <source>
        <strain evidence="2">NBRC 1965</strain>
    </source>
</reference>
<protein>
    <submittedName>
        <fullName evidence="2">Unnamed protein product</fullName>
    </submittedName>
</protein>
<proteinExistence type="predicted"/>
<dbReference type="Pfam" id="PF03465">
    <property type="entry name" value="eRF1_3"/>
    <property type="match status" value="1"/>
</dbReference>
<evidence type="ECO:0000313" key="3">
    <source>
        <dbReference type="Proteomes" id="UP001165063"/>
    </source>
</evidence>
<dbReference type="EMBL" id="BSXU01000707">
    <property type="protein sequence ID" value="GMG21557.1"/>
    <property type="molecule type" value="Genomic_DNA"/>
</dbReference>
<feature type="domain" description="eRF1" evidence="1">
    <location>
        <begin position="1"/>
        <end position="59"/>
    </location>
</feature>
<dbReference type="PANTHER" id="PTHR10853">
    <property type="entry name" value="PELOTA"/>
    <property type="match status" value="1"/>
</dbReference>
<dbReference type="GO" id="GO:0070651">
    <property type="term" value="P:nonfunctional rRNA decay"/>
    <property type="evidence" value="ECO:0007669"/>
    <property type="project" value="TreeGrafter"/>
</dbReference>
<dbReference type="InterPro" id="IPR004405">
    <property type="entry name" value="TF_pelota"/>
</dbReference>